<dbReference type="EC" id="1.2.1.79" evidence="1"/>
<organism evidence="1 2">
    <name type="scientific">Streptomyces citrinus</name>
    <dbReference type="NCBI Taxonomy" id="3118173"/>
    <lineage>
        <taxon>Bacteria</taxon>
        <taxon>Bacillati</taxon>
        <taxon>Actinomycetota</taxon>
        <taxon>Actinomycetes</taxon>
        <taxon>Kitasatosporales</taxon>
        <taxon>Streptomycetaceae</taxon>
        <taxon>Streptomyces</taxon>
    </lineage>
</organism>
<accession>A0ACD5AM81</accession>
<evidence type="ECO:0000313" key="1">
    <source>
        <dbReference type="EMBL" id="WWQ68014.1"/>
    </source>
</evidence>
<name>A0ACD5AM81_9ACTN</name>
<sequence length="547" mass="57574">MTTDQDQTPAPPGPAAAGSRPAWVTDEAIARWCAWVCRDVSRQGAEGGGGAGPVAVAVAPFDLTPIATVPACTPEDVVEAVTGARAAQPAWAERESRRRGDVVLAFHDLLLERQEQALDLIQWETGKARYHAWQEVAQVATIARHYARRARHYLAPRRVRGMVPGLTRVQEVRVPKGVVGVISPWNYPLYLGVGDVLPALLAGNAVVSKADSQTALTLLWTRALMAEAGLPAQLWQIVTGSGAVVGTALVDSVDFVCFTGSTATGRAVAERAARRLVGASLELGGKNPLIVREDADLAAAAAGTAVAAFANTGQMCIHIERVYVHEKVYDAFRAELVRATQALRLGRSYDYAADVGSLTSAARLAEVAAHVDGAVAKGATVLTGGRARTDIGPLFYEPTVLEGVTPEMPVWDQETFGPVLSLASYATDEEAVALANQGTYGLSASVWSKDVRAAGRMAGRIRAGSVNINDGAAAAAGSIEAGMGGTGDSGLGRRHGVEGIRKYTESRTVATQRLMPLGPPKPGESAVRGFVNRTNSQLALLRRLGVR</sequence>
<keyword evidence="1" id="KW-0560">Oxidoreductase</keyword>
<keyword evidence="2" id="KW-1185">Reference proteome</keyword>
<gene>
    <name evidence="1" type="ORF">V2W30_34935</name>
</gene>
<protein>
    <submittedName>
        <fullName evidence="1">Succinic semialdehyde dehydrogenase</fullName>
        <ecNumber evidence="1">1.2.1.79</ecNumber>
    </submittedName>
</protein>
<dbReference type="EMBL" id="CP146022">
    <property type="protein sequence ID" value="WWQ68014.1"/>
    <property type="molecule type" value="Genomic_DNA"/>
</dbReference>
<evidence type="ECO:0000313" key="2">
    <source>
        <dbReference type="Proteomes" id="UP001432251"/>
    </source>
</evidence>
<dbReference type="Proteomes" id="UP001432251">
    <property type="component" value="Chromosome"/>
</dbReference>
<reference evidence="1" key="1">
    <citation type="journal article" date="2025" name="Int. J. Syst. Evol. Microbiol.">
        <title>Streptomyces citrinus sp. nov., with yellow diffusible pigment.</title>
        <authorList>
            <person name="He Y."/>
            <person name="Yang E."/>
            <person name="Xu J."/>
            <person name="Sun Y."/>
            <person name="Sun L."/>
        </authorList>
    </citation>
    <scope>NUCLEOTIDE SEQUENCE</scope>
    <source>
        <strain evidence="1">Q6</strain>
    </source>
</reference>
<proteinExistence type="predicted"/>